<dbReference type="GeneID" id="5327246"/>
<dbReference type="GO" id="GO:0046872">
    <property type="term" value="F:metal ion binding"/>
    <property type="evidence" value="ECO:0007669"/>
    <property type="project" value="UniProtKB-UniRule"/>
</dbReference>
<sequence>MKKIMMKNNECDNCGDCVKACMELHKISRIAILEHEEKYLPIVCQHCASAPCKEVCPVDAIYHLDDGTVYLDEEKCIGCGLCPMACPFGAIVMSDVANKCILCSEQEGECACVKACSKRCLDALDVNDTIFSKRDKVIENFAKLNKPSSGNKGRGNIVSKIASSAKVGNPLKQ</sequence>
<dbReference type="Proteomes" id="UP000001106">
    <property type="component" value="Chromosome"/>
</dbReference>
<dbReference type="PANTHER" id="PTHR43177">
    <property type="entry name" value="PROTEIN NRFC"/>
    <property type="match status" value="1"/>
</dbReference>
<dbReference type="InterPro" id="IPR050954">
    <property type="entry name" value="ET_IronSulfur_Cluster-Binding"/>
</dbReference>
<evidence type="ECO:0000256" key="8">
    <source>
        <dbReference type="ARBA" id="ARBA00023014"/>
    </source>
</evidence>
<dbReference type="SUPFAM" id="SSF54862">
    <property type="entry name" value="4Fe-4S ferredoxins"/>
    <property type="match status" value="1"/>
</dbReference>
<dbReference type="Pfam" id="PF13247">
    <property type="entry name" value="Fer4_11"/>
    <property type="match status" value="1"/>
</dbReference>
<evidence type="ECO:0000313" key="12">
    <source>
        <dbReference type="Proteomes" id="UP000001106"/>
    </source>
</evidence>
<dbReference type="EMBL" id="CP000743">
    <property type="protein sequence ID" value="ABR56861.1"/>
    <property type="molecule type" value="Genomic_DNA"/>
</dbReference>
<keyword evidence="6 9" id="KW-0249">Electron transport</keyword>
<dbReference type="AlphaFoldDB" id="A6UWI9"/>
<evidence type="ECO:0000256" key="2">
    <source>
        <dbReference type="ARBA" id="ARBA00022448"/>
    </source>
</evidence>
<accession>A6UWI9</accession>
<gene>
    <name evidence="11" type="ordered locus">Maeo_1285</name>
</gene>
<evidence type="ECO:0000313" key="11">
    <source>
        <dbReference type="EMBL" id="ABR56861.1"/>
    </source>
</evidence>
<keyword evidence="3 9" id="KW-0004">4Fe-4S</keyword>
<organism evidence="11 12">
    <name type="scientific">Methanococcus aeolicus (strain ATCC BAA-1280 / DSM 17508 / OCM 812 / Nankai-3)</name>
    <dbReference type="NCBI Taxonomy" id="419665"/>
    <lineage>
        <taxon>Archaea</taxon>
        <taxon>Methanobacteriati</taxon>
        <taxon>Methanobacteriota</taxon>
        <taxon>Methanomada group</taxon>
        <taxon>Methanococci</taxon>
        <taxon>Methanococcales</taxon>
        <taxon>Methanococcaceae</taxon>
        <taxon>Methanococcus</taxon>
    </lineage>
</organism>
<evidence type="ECO:0000256" key="7">
    <source>
        <dbReference type="ARBA" id="ARBA00023004"/>
    </source>
</evidence>
<evidence type="ECO:0000256" key="5">
    <source>
        <dbReference type="ARBA" id="ARBA00022737"/>
    </source>
</evidence>
<evidence type="ECO:0000259" key="10">
    <source>
        <dbReference type="PROSITE" id="PS51379"/>
    </source>
</evidence>
<comment type="cofactor">
    <cofactor evidence="1 9">
        <name>[4Fe-4S] cluster</name>
        <dbReference type="ChEBI" id="CHEBI:49883"/>
    </cofactor>
</comment>
<dbReference type="RefSeq" id="WP_011973993.1">
    <property type="nucleotide sequence ID" value="NC_009635.1"/>
</dbReference>
<dbReference type="Gene3D" id="3.30.70.20">
    <property type="match status" value="2"/>
</dbReference>
<dbReference type="HOGENOM" id="CLU_043374_3_3_2"/>
<proteinExistence type="predicted"/>
<feature type="domain" description="4Fe-4S ferredoxin-type" evidence="10">
    <location>
        <begin position="35"/>
        <end position="66"/>
    </location>
</feature>
<dbReference type="InterPro" id="IPR000813">
    <property type="entry name" value="7Fe_ferredoxin"/>
</dbReference>
<dbReference type="PROSITE" id="PS51379">
    <property type="entry name" value="4FE4S_FER_2"/>
    <property type="match status" value="3"/>
</dbReference>
<feature type="domain" description="4Fe-4S ferredoxin-type" evidence="10">
    <location>
        <begin position="2"/>
        <end position="32"/>
    </location>
</feature>
<dbReference type="PANTHER" id="PTHR43177:SF5">
    <property type="entry name" value="ANAEROBIC DIMETHYL SULFOXIDE REDUCTASE CHAIN B-RELATED"/>
    <property type="match status" value="1"/>
</dbReference>
<keyword evidence="7 9" id="KW-0408">Iron</keyword>
<name>A6UWI9_META3</name>
<comment type="function">
    <text evidence="9">Ferredoxins are iron-sulfur proteins that transfer electrons in a wide variety of metabolic reactions.</text>
</comment>
<keyword evidence="4 9" id="KW-0479">Metal-binding</keyword>
<reference evidence="11" key="1">
    <citation type="submission" date="2007-06" db="EMBL/GenBank/DDBJ databases">
        <title>Complete sequence of Methanococcus aeolicus Nankai-3.</title>
        <authorList>
            <consortium name="US DOE Joint Genome Institute"/>
            <person name="Copeland A."/>
            <person name="Lucas S."/>
            <person name="Lapidus A."/>
            <person name="Barry K."/>
            <person name="Glavina del Rio T."/>
            <person name="Dalin E."/>
            <person name="Tice H."/>
            <person name="Pitluck S."/>
            <person name="Chain P."/>
            <person name="Malfatti S."/>
            <person name="Shin M."/>
            <person name="Vergez L."/>
            <person name="Schmutz J."/>
            <person name="Larimer F."/>
            <person name="Land M."/>
            <person name="Hauser L."/>
            <person name="Kyrpides N."/>
            <person name="Lykidis A."/>
            <person name="Sieprawska-Lupa M."/>
            <person name="Whitman W.B."/>
            <person name="Richardson P."/>
        </authorList>
    </citation>
    <scope>NUCLEOTIDE SEQUENCE [LARGE SCALE GENOMIC DNA]</scope>
    <source>
        <strain evidence="11">Nankai-3</strain>
    </source>
</reference>
<dbReference type="KEGG" id="mae:Maeo_1285"/>
<keyword evidence="12" id="KW-1185">Reference proteome</keyword>
<keyword evidence="8 9" id="KW-0411">Iron-sulfur</keyword>
<dbReference type="GO" id="GO:0009055">
    <property type="term" value="F:electron transfer activity"/>
    <property type="evidence" value="ECO:0007669"/>
    <property type="project" value="UniProtKB-UniRule"/>
</dbReference>
<keyword evidence="5" id="KW-0677">Repeat</keyword>
<evidence type="ECO:0000256" key="1">
    <source>
        <dbReference type="ARBA" id="ARBA00001966"/>
    </source>
</evidence>
<feature type="domain" description="4Fe-4S ferredoxin-type" evidence="10">
    <location>
        <begin position="67"/>
        <end position="96"/>
    </location>
</feature>
<evidence type="ECO:0000256" key="9">
    <source>
        <dbReference type="RuleBase" id="RU365098"/>
    </source>
</evidence>
<dbReference type="OrthoDB" id="2837at2157"/>
<keyword evidence="2 9" id="KW-0813">Transport</keyword>
<protein>
    <recommendedName>
        <fullName evidence="9">Ferredoxin</fullName>
    </recommendedName>
</protein>
<dbReference type="STRING" id="419665.Maeo_1285"/>
<dbReference type="InterPro" id="IPR017896">
    <property type="entry name" value="4Fe4S_Fe-S-bd"/>
</dbReference>
<dbReference type="PRINTS" id="PR00354">
    <property type="entry name" value="7FE8SFRDOXIN"/>
</dbReference>
<evidence type="ECO:0000256" key="6">
    <source>
        <dbReference type="ARBA" id="ARBA00022982"/>
    </source>
</evidence>
<dbReference type="eggNOG" id="arCOG01502">
    <property type="taxonomic scope" value="Archaea"/>
</dbReference>
<evidence type="ECO:0000256" key="4">
    <source>
        <dbReference type="ARBA" id="ARBA00022723"/>
    </source>
</evidence>
<evidence type="ECO:0000256" key="3">
    <source>
        <dbReference type="ARBA" id="ARBA00022485"/>
    </source>
</evidence>
<dbReference type="GO" id="GO:0051539">
    <property type="term" value="F:4 iron, 4 sulfur cluster binding"/>
    <property type="evidence" value="ECO:0007669"/>
    <property type="project" value="UniProtKB-UniRule"/>
</dbReference>